<dbReference type="NCBIfam" id="NF045579">
    <property type="entry name" value="rhamnoside_JR"/>
    <property type="match status" value="1"/>
</dbReference>
<dbReference type="Gene3D" id="2.60.120.260">
    <property type="entry name" value="Galactose-binding domain-like"/>
    <property type="match status" value="2"/>
</dbReference>
<dbReference type="RefSeq" id="WP_095416642.1">
    <property type="nucleotide sequence ID" value="NZ_CP018477.1"/>
</dbReference>
<evidence type="ECO:0000313" key="5">
    <source>
        <dbReference type="Proteomes" id="UP000215086"/>
    </source>
</evidence>
<gene>
    <name evidence="4" type="ORF">THTE_4390</name>
</gene>
<dbReference type="InterPro" id="IPR008979">
    <property type="entry name" value="Galactose-bd-like_sf"/>
</dbReference>
<dbReference type="EMBL" id="CP018477">
    <property type="protein sequence ID" value="ASV76991.1"/>
    <property type="molecule type" value="Genomic_DNA"/>
</dbReference>
<keyword evidence="1" id="KW-0732">Signal</keyword>
<evidence type="ECO:0000256" key="2">
    <source>
        <dbReference type="ARBA" id="ARBA00022801"/>
    </source>
</evidence>
<dbReference type="PANTHER" id="PTHR43817">
    <property type="entry name" value="GLYCOSYL HYDROLASE"/>
    <property type="match status" value="1"/>
</dbReference>
<dbReference type="GO" id="GO:0046556">
    <property type="term" value="F:alpha-L-arabinofuranosidase activity"/>
    <property type="evidence" value="ECO:0007669"/>
    <property type="project" value="UniProtKB-EC"/>
</dbReference>
<dbReference type="Proteomes" id="UP000215086">
    <property type="component" value="Chromosome"/>
</dbReference>
<dbReference type="SUPFAM" id="SSF49785">
    <property type="entry name" value="Galactose-binding domain-like"/>
    <property type="match status" value="2"/>
</dbReference>
<name>A0A286RM25_9BACT</name>
<keyword evidence="5" id="KW-1185">Reference proteome</keyword>
<dbReference type="CDD" id="cd03143">
    <property type="entry name" value="A4_beta-galactosidase_middle_domain"/>
    <property type="match status" value="1"/>
</dbReference>
<keyword evidence="4" id="KW-0326">Glycosidase</keyword>
<organism evidence="4 5">
    <name type="scientific">Thermogutta terrifontis</name>
    <dbReference type="NCBI Taxonomy" id="1331910"/>
    <lineage>
        <taxon>Bacteria</taxon>
        <taxon>Pseudomonadati</taxon>
        <taxon>Planctomycetota</taxon>
        <taxon>Planctomycetia</taxon>
        <taxon>Pirellulales</taxon>
        <taxon>Thermoguttaceae</taxon>
        <taxon>Thermogutta</taxon>
    </lineage>
</organism>
<evidence type="ECO:0000313" key="4">
    <source>
        <dbReference type="EMBL" id="ASV76991.1"/>
    </source>
</evidence>
<dbReference type="KEGG" id="ttf:THTE_4390"/>
<proteinExistence type="predicted"/>
<dbReference type="PANTHER" id="PTHR43817:SF1">
    <property type="entry name" value="HYDROLASE, FAMILY 43, PUTATIVE (AFU_ORTHOLOGUE AFUA_3G01660)-RELATED"/>
    <property type="match status" value="1"/>
</dbReference>
<evidence type="ECO:0000256" key="1">
    <source>
        <dbReference type="ARBA" id="ARBA00022729"/>
    </source>
</evidence>
<reference evidence="4 5" key="1">
    <citation type="journal article" name="Front. Microbiol.">
        <title>Sugar Metabolism of the First Thermophilic Planctomycete Thermogutta terrifontis: Comparative Genomic and Transcriptomic Approaches.</title>
        <authorList>
            <person name="Elcheninov A.G."/>
            <person name="Menzel P."/>
            <person name="Gudbergsdottir S.R."/>
            <person name="Slesarev A.I."/>
            <person name="Kadnikov V.V."/>
            <person name="Krogh A."/>
            <person name="Bonch-Osmolovskaya E.A."/>
            <person name="Peng X."/>
            <person name="Kublanov I.V."/>
        </authorList>
    </citation>
    <scope>NUCLEOTIDE SEQUENCE [LARGE SCALE GENOMIC DNA]</scope>
    <source>
        <strain evidence="4 5">R1</strain>
    </source>
</reference>
<protein>
    <submittedName>
        <fullName evidence="4">Alpha-L-arabinofuranosidase II</fullName>
        <ecNumber evidence="4">3.2.1.55</ecNumber>
    </submittedName>
</protein>
<sequence length="1326" mass="148517">MRRFVPLLTAVVGFGLLISTSVWGQVVSPQPDSTSTIRNMFSGVNPLYRPWVYWFWLNGNLSREGIEADLQAMQEAGIGGVLIMEVDQGTPPGSVRFGSQEWQELFYFMLAQAAKRQIRVNMNNDAGWTGSGGPWIKPEQAMQRIVWSEVTVDGPRTGEIALPQPPVVENYYRDVAVLAFPRPSNPARIDGIAYKSLAQVPGGTLVVPGEVPEPPAEQVISPEKIVDLTGKMDAGGRLQWNVPEGKWTILRFGHTPTGARNHPSPEEGRGLECDKLSPEGADAAFEGLIGRLLKNRPENLPSAARIIRTHIDSWEVGSQNWTPRTPEEFARRRGYDLRPYLPVIAGYVVGSREISERFLWDFRQTIGELVLDNYAGRFRSLARKNGLSLTIEAYTSCPVDELAYAGRADEPMGEFWSWSKYGAAFSCTEMASAAHVYGTKVVGAEAFTATDAERWLGHPGNIKELGDWAFCEGINRFVFHRYAMQPWTNPPRMPGMSMGPWGLHYERTQTWWSFVRPWHEYLTRCQYLLQQGLFVADFCLLTPEAVPQTLAGQNAITRFGQPRERGPFNYDFCPPEVVLTRMNVQDGRLVLPDGMNYAVLVLPRVERMTLPLVQKIAQFIKQGATVIGGPPTKTPGLGGYPDADAELRKLVEEVWGATKPPAEITVRNYGSGRVIFGGPFSPAGAASENPGFALAQWVWTTEGNPTSAVPVGHRYFRRVFELPADAKVSSAWLVITADNEFECKVNGRRVGRGDDFHRPYRINVTGHLRPGKNLLAVDAFNAADFPNPAGLIAALHLRFENGQQATIVTDKQWEWSASPPPAWESDPAASGDWKVVQEVGPLGIAPWGDVSDVGTDPNLIPDLDEVFALAPKLGLIPDFRYETTSGEEALRYIHRRIDDIDVYFVANKTGHPVHASCFFRVKGKRPELWYPETGKTVELVAPYRTTEEGTELALNLEGYESVFVVFTPNPPVPEYIVSILHEGREVLWPKQQQGTILIRKALYGVLDDPQRTRDVTEKIQRWVNEGRLRFQVAELARDDDPAYLIVKRLIVDYEVDGQPGHIEATDPQTIQFPSAAVREPTVKLLPITVGRCELGVSQPGKYTIKTSRGREISLTIPQLPPCPSLSGKWELRFFPGSPQSKSITLEKLISWTEFPEPEYRYYSGRAVYSTEIYVESVPRSPARENWSVELDLGEVQVAAQVSVNGKPVGILWHPPYRINIGKHLAPGANTLEIEVANLWINRMIGDEQLPEDSERNPNGTLKRWPDWLLRGEPSPTGRQTFTTWRLWKKDDPLQPSGLLGPVQIRQWVPVLISLEYQRPEERQLFE</sequence>
<keyword evidence="2 4" id="KW-0378">Hydrolase</keyword>
<dbReference type="EC" id="3.2.1.55" evidence="4"/>
<feature type="region of interest" description="Disordered" evidence="3">
    <location>
        <begin position="1249"/>
        <end position="1274"/>
    </location>
</feature>
<evidence type="ECO:0000256" key="3">
    <source>
        <dbReference type="SAM" id="MobiDB-lite"/>
    </source>
</evidence>
<dbReference type="Pfam" id="PF17132">
    <property type="entry name" value="Glyco_hydro_106"/>
    <property type="match status" value="3"/>
</dbReference>
<accession>A0A286RM25</accession>
<dbReference type="OrthoDB" id="9761519at2"/>